<dbReference type="Gene3D" id="2.160.20.120">
    <property type="match status" value="1"/>
</dbReference>
<accession>A0A348ALQ8</accession>
<evidence type="ECO:0000259" key="1">
    <source>
        <dbReference type="Pfam" id="PF13349"/>
    </source>
</evidence>
<dbReference type="RefSeq" id="WP_126308956.1">
    <property type="nucleotide sequence ID" value="NZ_AP018449.1"/>
</dbReference>
<feature type="domain" description="DUF4097" evidence="1">
    <location>
        <begin position="91"/>
        <end position="303"/>
    </location>
</feature>
<gene>
    <name evidence="2" type="ORF">MAMMFC1_02691</name>
</gene>
<keyword evidence="3" id="KW-1185">Reference proteome</keyword>
<proteinExistence type="predicted"/>
<reference evidence="2 3" key="1">
    <citation type="journal article" date="2018" name="Int. J. Syst. Evol. Microbiol.">
        <title>Methylomusa anaerophila gen. nov., sp. nov., an anaerobic methanol-utilizing bacterium isolated from a microbial fuel cell.</title>
        <authorList>
            <person name="Amano N."/>
            <person name="Yamamuro A."/>
            <person name="Miyahara M."/>
            <person name="Kouzuma A."/>
            <person name="Abe T."/>
            <person name="Watanabe K."/>
        </authorList>
    </citation>
    <scope>NUCLEOTIDE SEQUENCE [LARGE SCALE GENOMIC DNA]</scope>
    <source>
        <strain evidence="2 3">MMFC1</strain>
    </source>
</reference>
<dbReference type="Proteomes" id="UP000276437">
    <property type="component" value="Chromosome"/>
</dbReference>
<evidence type="ECO:0000313" key="3">
    <source>
        <dbReference type="Proteomes" id="UP000276437"/>
    </source>
</evidence>
<sequence length="308" mass="33868">MDGILKKAAIGAFLLFLLGVAGNGVLFAMGLWNGGGYRELSDTYVIKATEYKSIDLKIIAGDVRVVGGDVDRPTVRIWRWTAEKSLRPEEVISEAVQGDVLHLKIEDGGRIYSPLWFMLFPGNKERNNHFEVMLPRTEYETLVITTGLGRVQGENLAAGILTARMNSGQFKLENCRAGEISLTADSGSFDMIDCRATKITSRVSSGRGRFENIKGKIDIVSNSGHFDVVMDEILDDVLIRINSGFADIKIGQARTPFRLEATASAGQLDIDLPQARPRVHTRSFQGRIGQGEGPLVKVEIDSGRAKIW</sequence>
<organism evidence="2 3">
    <name type="scientific">Methylomusa anaerophila</name>
    <dbReference type="NCBI Taxonomy" id="1930071"/>
    <lineage>
        <taxon>Bacteria</taxon>
        <taxon>Bacillati</taxon>
        <taxon>Bacillota</taxon>
        <taxon>Negativicutes</taxon>
        <taxon>Selenomonadales</taxon>
        <taxon>Sporomusaceae</taxon>
        <taxon>Methylomusa</taxon>
    </lineage>
</organism>
<name>A0A348ALQ8_9FIRM</name>
<dbReference type="EMBL" id="AP018449">
    <property type="protein sequence ID" value="BBB92006.1"/>
    <property type="molecule type" value="Genomic_DNA"/>
</dbReference>
<dbReference type="Pfam" id="PF13349">
    <property type="entry name" value="DUF4097"/>
    <property type="match status" value="1"/>
</dbReference>
<protein>
    <recommendedName>
        <fullName evidence="1">DUF4097 domain-containing protein</fullName>
    </recommendedName>
</protein>
<dbReference type="KEGG" id="mana:MAMMFC1_02691"/>
<dbReference type="OrthoDB" id="2653282at2"/>
<dbReference type="AlphaFoldDB" id="A0A348ALQ8"/>
<dbReference type="InterPro" id="IPR025164">
    <property type="entry name" value="Toastrack_DUF4097"/>
</dbReference>
<evidence type="ECO:0000313" key="2">
    <source>
        <dbReference type="EMBL" id="BBB92006.1"/>
    </source>
</evidence>